<dbReference type="Pfam" id="PF00010">
    <property type="entry name" value="HLH"/>
    <property type="match status" value="1"/>
</dbReference>
<keyword evidence="4" id="KW-0539">Nucleus</keyword>
<proteinExistence type="predicted"/>
<feature type="region of interest" description="Disordered" evidence="5">
    <location>
        <begin position="330"/>
        <end position="357"/>
    </location>
</feature>
<keyword evidence="2" id="KW-0238">DNA-binding</keyword>
<evidence type="ECO:0000313" key="7">
    <source>
        <dbReference type="Proteomes" id="UP000694843"/>
    </source>
</evidence>
<evidence type="ECO:0000256" key="2">
    <source>
        <dbReference type="ARBA" id="ARBA00023125"/>
    </source>
</evidence>
<dbReference type="GO" id="GO:0032502">
    <property type="term" value="P:developmental process"/>
    <property type="evidence" value="ECO:0007669"/>
    <property type="project" value="TreeGrafter"/>
</dbReference>
<evidence type="ECO:0000256" key="1">
    <source>
        <dbReference type="ARBA" id="ARBA00023015"/>
    </source>
</evidence>
<dbReference type="GO" id="GO:0000981">
    <property type="term" value="F:DNA-binding transcription factor activity, RNA polymerase II-specific"/>
    <property type="evidence" value="ECO:0007669"/>
    <property type="project" value="TreeGrafter"/>
</dbReference>
<dbReference type="InterPro" id="IPR036638">
    <property type="entry name" value="HLH_DNA-bd_sf"/>
</dbReference>
<evidence type="ECO:0000256" key="4">
    <source>
        <dbReference type="ARBA" id="ARBA00023242"/>
    </source>
</evidence>
<evidence type="ECO:0000313" key="8">
    <source>
        <dbReference type="RefSeq" id="XP_047740763.1"/>
    </source>
</evidence>
<feature type="compositionally biased region" description="Polar residues" evidence="5">
    <location>
        <begin position="103"/>
        <end position="120"/>
    </location>
</feature>
<evidence type="ECO:0000259" key="6">
    <source>
        <dbReference type="PROSITE" id="PS50888"/>
    </source>
</evidence>
<dbReference type="InterPro" id="IPR050283">
    <property type="entry name" value="E-box_TF_Regulators"/>
</dbReference>
<protein>
    <submittedName>
        <fullName evidence="8">Uncharacterized protein LOC125179265 isoform X1</fullName>
    </submittedName>
</protein>
<evidence type="ECO:0000256" key="3">
    <source>
        <dbReference type="ARBA" id="ARBA00023163"/>
    </source>
</evidence>
<keyword evidence="3" id="KW-0804">Transcription</keyword>
<dbReference type="GO" id="GO:0000977">
    <property type="term" value="F:RNA polymerase II transcription regulatory region sequence-specific DNA binding"/>
    <property type="evidence" value="ECO:0007669"/>
    <property type="project" value="TreeGrafter"/>
</dbReference>
<keyword evidence="1" id="KW-0805">Transcription regulation</keyword>
<feature type="compositionally biased region" description="Polar residues" evidence="5">
    <location>
        <begin position="444"/>
        <end position="455"/>
    </location>
</feature>
<dbReference type="PANTHER" id="PTHR23349:SF97">
    <property type="entry name" value="BHLH DOMAIN-CONTAINING PROTEIN"/>
    <property type="match status" value="1"/>
</dbReference>
<reference evidence="8" key="1">
    <citation type="submission" date="2025-08" db="UniProtKB">
        <authorList>
            <consortium name="RefSeq"/>
        </authorList>
    </citation>
    <scope>IDENTIFICATION</scope>
    <source>
        <tissue evidence="8">Whole organism</tissue>
    </source>
</reference>
<feature type="region of interest" description="Disordered" evidence="5">
    <location>
        <begin position="100"/>
        <end position="141"/>
    </location>
</feature>
<dbReference type="KEGG" id="hazt:125179265"/>
<dbReference type="CDD" id="cd11416">
    <property type="entry name" value="bHLH_TS_ceHLH13_like"/>
    <property type="match status" value="1"/>
</dbReference>
<dbReference type="PANTHER" id="PTHR23349">
    <property type="entry name" value="BASIC HELIX-LOOP-HELIX TRANSCRIPTION FACTOR, TWIST"/>
    <property type="match status" value="1"/>
</dbReference>
<dbReference type="InterPro" id="IPR011598">
    <property type="entry name" value="bHLH_dom"/>
</dbReference>
<dbReference type="OrthoDB" id="6125763at2759"/>
<feature type="region of interest" description="Disordered" evidence="5">
    <location>
        <begin position="1"/>
        <end position="21"/>
    </location>
</feature>
<organism evidence="7 8">
    <name type="scientific">Hyalella azteca</name>
    <name type="common">Amphipod</name>
    <dbReference type="NCBI Taxonomy" id="294128"/>
    <lineage>
        <taxon>Eukaryota</taxon>
        <taxon>Metazoa</taxon>
        <taxon>Ecdysozoa</taxon>
        <taxon>Arthropoda</taxon>
        <taxon>Crustacea</taxon>
        <taxon>Multicrustacea</taxon>
        <taxon>Malacostraca</taxon>
        <taxon>Eumalacostraca</taxon>
        <taxon>Peracarida</taxon>
        <taxon>Amphipoda</taxon>
        <taxon>Senticaudata</taxon>
        <taxon>Talitrida</taxon>
        <taxon>Talitroidea</taxon>
        <taxon>Hyalellidae</taxon>
        <taxon>Hyalella</taxon>
    </lineage>
</organism>
<feature type="domain" description="BHLH" evidence="6">
    <location>
        <begin position="545"/>
        <end position="597"/>
    </location>
</feature>
<dbReference type="SUPFAM" id="SSF47459">
    <property type="entry name" value="HLH, helix-loop-helix DNA-binding domain"/>
    <property type="match status" value="1"/>
</dbReference>
<dbReference type="GeneID" id="125179265"/>
<dbReference type="GO" id="GO:0046983">
    <property type="term" value="F:protein dimerization activity"/>
    <property type="evidence" value="ECO:0007669"/>
    <property type="project" value="InterPro"/>
</dbReference>
<dbReference type="Gene3D" id="4.10.280.10">
    <property type="entry name" value="Helix-loop-helix DNA-binding domain"/>
    <property type="match status" value="1"/>
</dbReference>
<gene>
    <name evidence="8" type="primary">LOC125179265</name>
</gene>
<sequence>MSSAAVVEAADDSSAPAGAASPSAVHTLTLGRVQPASLPAVVRSSDTLRDEVGKNPIKDDQDLRLTPGFLIKDSKALQLTNLSGHADPALKDCVLKQRGEFPSGTQSRQGPQQGDQTSGHLSPEASHCKVARRSVSEQSVHQSLKNSATGCNNLKFSQNVQNPVNSCSYANTYGAQCSTPANVSSHCVNSLPTQQTLTPQLQHGHGISSPFQRQQLLQPRQNNVDCHQLFNSSNNSANYGLIDQQQAYHHQIQDLHHQQSVAQVGHYNEFFAAPPEQIYHGFNGSYHDHQYQQLNQHYQQHVGPRYNPQPHQQNQTLRCSSPCMRTGFYNSGKSSSVSSSTSPSSETGQHSPLTPPTLLHVENQSHLAKSIEPPNVLSHFQPGLSATQISHLGSLKPLNSITAFNSGFRGTPDRLTPISPHSGDHSPSTDKNIALKQRGKEKTSVTLAGPSSVTEVSAPRGDGMQQIGGSACMGEVNGSGPGVPNQGTQTLGLMGPSFGGDDEELPSCAYAHNRLHGLPFLVHPGGGEDDVGDEFYPSGSPYRVQRQAANVRERKRMLSSINSAFDELRTHVPTFPYEKRLSKIDTLRLAIAYIALLRELLTSDLDPVAHIEKGLRGELPPEQCHLWNTSDLTARLSWINWENLGVTPSRRSLFSTLSLANDSLTTMPH</sequence>
<dbReference type="Proteomes" id="UP000694843">
    <property type="component" value="Unplaced"/>
</dbReference>
<accession>A0A979FU68</accession>
<dbReference type="SMART" id="SM00353">
    <property type="entry name" value="HLH"/>
    <property type="match status" value="1"/>
</dbReference>
<evidence type="ECO:0000256" key="5">
    <source>
        <dbReference type="SAM" id="MobiDB-lite"/>
    </source>
</evidence>
<keyword evidence="7" id="KW-1185">Reference proteome</keyword>
<dbReference type="RefSeq" id="XP_047740763.1">
    <property type="nucleotide sequence ID" value="XM_047884807.1"/>
</dbReference>
<feature type="region of interest" description="Disordered" evidence="5">
    <location>
        <begin position="411"/>
        <end position="462"/>
    </location>
</feature>
<dbReference type="PROSITE" id="PS50888">
    <property type="entry name" value="BHLH"/>
    <property type="match status" value="1"/>
</dbReference>
<dbReference type="AlphaFoldDB" id="A0A979FU68"/>
<dbReference type="FunFam" id="4.10.280.10:FF:000035">
    <property type="entry name" value="Pancreas-specific transcription factor 1a"/>
    <property type="match status" value="1"/>
</dbReference>
<feature type="compositionally biased region" description="Low complexity" evidence="5">
    <location>
        <begin position="331"/>
        <end position="345"/>
    </location>
</feature>
<name>A0A979FU68_HYAAZ</name>